<proteinExistence type="predicted"/>
<sequence>MTTALSPGDETQGERPKVVMMVGNDIAHDTRVLKMGLTLADAGVDVTLLGYASSEIREERMLGDVRIIRVPVGWRLRDAAARRRAARRRPRLSVAVEPNARRVLDLQAAVRRREAESVGGLANTIRGNRLRASRYAARIRGGADRRLRKWQGEVWHAVDGVTHRTPWGASWRRLLPEIDDYELAFGPVLDQLEWDVLHAHDIHLVGVASRAVARRRASGRTAAWVYDAHEYVAGLSIYGARTKRKRAAYLDLEREYIRDADAVVTVTEPLAAKLRSDHHLPAVPAVVMNSPMLGAGDHAVEHTIREQIGLGPEVPLVVYSGGVTAVRGVDTAVEALAQLPDVHLAVVAVPHKQVDAAQALALLAAELGVSDRLHLLDPVGPDEVSAYLATADVGILPIHHYGSHEVAIPNKMFEYLHAGVPLLVSDCEAPKAFVQQHGVGGVHVAQDTDSFVRELRGVLDRLPELKQRIAEDPDLLTPYAWDRQEAVLREVYRAILGAERVHEPTTVTQLEGLRERPSVRNDRASVVGIGPANMAGQAWAWAKAIERYVPGCSTEVVSVDRGSALVFEADELVPASTYAKDASWAQAFESRALEHWTHALLEAGRPMFGLRNGRDFTGDVPVLRSVGIEVGLLLHGSEIRNPRRHASSTPWSPFGDPDEELTARLQSQWDVLHPLVTAFEGPVFVSTPDLLDDVPGSHLLPVVVDIAAWATTAPVLERPVPVVLHAPSRASIKGTAHVTAAMEPLAAAGLIDFRLLEGLAPSEMPAAVADADIVLDQFSLGSYGVMAVQAMAAGRVVVGHVTDAVRAACPGDLPLVEATPDTLAAVVRGLLDDRAAGVAAAAAGPGYAADVHGGERSAAVLAEVLGLRGE</sequence>
<keyword evidence="2 4" id="KW-0808">Transferase</keyword>
<accession>A0A852WEK4</accession>
<protein>
    <submittedName>
        <fullName evidence="4">Glycosyltransferase involved in cell wall biosynthesis</fullName>
    </submittedName>
</protein>
<dbReference type="GO" id="GO:0016757">
    <property type="term" value="F:glycosyltransferase activity"/>
    <property type="evidence" value="ECO:0007669"/>
    <property type="project" value="UniProtKB-KW"/>
</dbReference>
<dbReference type="AlphaFoldDB" id="A0A852WEK4"/>
<dbReference type="RefSeq" id="WP_337795145.1">
    <property type="nucleotide sequence ID" value="NZ_JACCAB010000001.1"/>
</dbReference>
<organism evidence="4 5">
    <name type="scientific">Pedococcus badiiscoriae</name>
    <dbReference type="NCBI Taxonomy" id="642776"/>
    <lineage>
        <taxon>Bacteria</taxon>
        <taxon>Bacillati</taxon>
        <taxon>Actinomycetota</taxon>
        <taxon>Actinomycetes</taxon>
        <taxon>Micrococcales</taxon>
        <taxon>Intrasporangiaceae</taxon>
        <taxon>Pedococcus</taxon>
    </lineage>
</organism>
<evidence type="ECO:0000313" key="4">
    <source>
        <dbReference type="EMBL" id="NYG07653.1"/>
    </source>
</evidence>
<dbReference type="EMBL" id="JACCAB010000001">
    <property type="protein sequence ID" value="NYG07653.1"/>
    <property type="molecule type" value="Genomic_DNA"/>
</dbReference>
<evidence type="ECO:0000256" key="2">
    <source>
        <dbReference type="ARBA" id="ARBA00022679"/>
    </source>
</evidence>
<dbReference type="InterPro" id="IPR028098">
    <property type="entry name" value="Glyco_trans_4-like_N"/>
</dbReference>
<keyword evidence="1" id="KW-0328">Glycosyltransferase</keyword>
<dbReference type="PANTHER" id="PTHR12526:SF637">
    <property type="entry name" value="GLYCOSYLTRANSFERASE EPSF-RELATED"/>
    <property type="match status" value="1"/>
</dbReference>
<evidence type="ECO:0000313" key="5">
    <source>
        <dbReference type="Proteomes" id="UP000573599"/>
    </source>
</evidence>
<evidence type="ECO:0000256" key="1">
    <source>
        <dbReference type="ARBA" id="ARBA00022676"/>
    </source>
</evidence>
<name>A0A852WEK4_9MICO</name>
<dbReference type="Proteomes" id="UP000573599">
    <property type="component" value="Unassembled WGS sequence"/>
</dbReference>
<keyword evidence="5" id="KW-1185">Reference proteome</keyword>
<feature type="domain" description="Glycosyltransferase subfamily 4-like N-terminal" evidence="3">
    <location>
        <begin position="183"/>
        <end position="287"/>
    </location>
</feature>
<dbReference type="SUPFAM" id="SSF53756">
    <property type="entry name" value="UDP-Glycosyltransferase/glycogen phosphorylase"/>
    <property type="match status" value="2"/>
</dbReference>
<dbReference type="Gene3D" id="3.40.50.2000">
    <property type="entry name" value="Glycogen Phosphorylase B"/>
    <property type="match status" value="2"/>
</dbReference>
<dbReference type="Pfam" id="PF13692">
    <property type="entry name" value="Glyco_trans_1_4"/>
    <property type="match status" value="1"/>
</dbReference>
<gene>
    <name evidence="4" type="ORF">BJ986_002140</name>
</gene>
<evidence type="ECO:0000259" key="3">
    <source>
        <dbReference type="Pfam" id="PF13439"/>
    </source>
</evidence>
<comment type="caution">
    <text evidence="4">The sequence shown here is derived from an EMBL/GenBank/DDBJ whole genome shotgun (WGS) entry which is preliminary data.</text>
</comment>
<dbReference type="Pfam" id="PF13439">
    <property type="entry name" value="Glyco_transf_4"/>
    <property type="match status" value="1"/>
</dbReference>
<reference evidence="4 5" key="1">
    <citation type="submission" date="2020-07" db="EMBL/GenBank/DDBJ databases">
        <title>Sequencing the genomes of 1000 actinobacteria strains.</title>
        <authorList>
            <person name="Klenk H.-P."/>
        </authorList>
    </citation>
    <scope>NUCLEOTIDE SEQUENCE [LARGE SCALE GENOMIC DNA]</scope>
    <source>
        <strain evidence="4 5">DSM 23987</strain>
    </source>
</reference>
<dbReference type="PANTHER" id="PTHR12526">
    <property type="entry name" value="GLYCOSYLTRANSFERASE"/>
    <property type="match status" value="1"/>
</dbReference>
<dbReference type="CDD" id="cd03801">
    <property type="entry name" value="GT4_PimA-like"/>
    <property type="match status" value="1"/>
</dbReference>